<sequence length="193" mass="21273">MAENRWKYHVALGGNLDFNGTPSLVTLQSSLRQFASEGLHVTAVSRFYETPCFPAGAGPDYVNAAVTVESQCAPRDALQALHAIEARFLRKREQRWGMRTLDLDLIAVVGGPGDTVYPDADGYAEWRDLSPEAQQIRAPEQLILPHPRLQDRAFVLVPLADIAPFWEHPVSGQTVLQMLAALPESEISEVVAL</sequence>
<evidence type="ECO:0000256" key="10">
    <source>
        <dbReference type="ARBA" id="ARBA00029409"/>
    </source>
</evidence>
<organism evidence="14 15">
    <name type="scientific">Tritonibacter multivorans</name>
    <dbReference type="NCBI Taxonomy" id="928856"/>
    <lineage>
        <taxon>Bacteria</taxon>
        <taxon>Pseudomonadati</taxon>
        <taxon>Pseudomonadota</taxon>
        <taxon>Alphaproteobacteria</taxon>
        <taxon>Rhodobacterales</taxon>
        <taxon>Paracoccaceae</taxon>
        <taxon>Tritonibacter</taxon>
    </lineage>
</organism>
<dbReference type="OrthoDB" id="9808041at2"/>
<accession>A0A0N7LZY9</accession>
<evidence type="ECO:0000256" key="7">
    <source>
        <dbReference type="ARBA" id="ARBA00022777"/>
    </source>
</evidence>
<dbReference type="SUPFAM" id="SSF55083">
    <property type="entry name" value="6-hydroxymethyl-7,8-dihydropterin pyrophosphokinase, HPPK"/>
    <property type="match status" value="1"/>
</dbReference>
<name>A0A0N7LZY9_9RHOB</name>
<evidence type="ECO:0000256" key="8">
    <source>
        <dbReference type="ARBA" id="ARBA00022840"/>
    </source>
</evidence>
<dbReference type="UniPathway" id="UPA00077">
    <property type="reaction ID" value="UER00155"/>
</dbReference>
<dbReference type="GO" id="GO:0003848">
    <property type="term" value="F:2-amino-4-hydroxy-6-hydroxymethyldihydropteridine diphosphokinase activity"/>
    <property type="evidence" value="ECO:0007669"/>
    <property type="project" value="UniProtKB-EC"/>
</dbReference>
<evidence type="ECO:0000256" key="3">
    <source>
        <dbReference type="ARBA" id="ARBA00013253"/>
    </source>
</evidence>
<keyword evidence="5 14" id="KW-0808">Transferase</keyword>
<dbReference type="RefSeq" id="WP_074942037.1">
    <property type="nucleotide sequence ID" value="NZ_CYSD01000033.1"/>
</dbReference>
<dbReference type="Proteomes" id="UP000052022">
    <property type="component" value="Unassembled WGS sequence"/>
</dbReference>
<keyword evidence="6" id="KW-0547">Nucleotide-binding</keyword>
<protein>
    <recommendedName>
        <fullName evidence="4">2-amino-4-hydroxy-6-hydroxymethyldihydropteridine pyrophosphokinase</fullName>
        <ecNumber evidence="3">2.7.6.3</ecNumber>
    </recommendedName>
    <alternativeName>
        <fullName evidence="11">6-hydroxymethyl-7,8-dihydropterin pyrophosphokinase</fullName>
    </alternativeName>
    <alternativeName>
        <fullName evidence="12">7,8-dihydro-6-hydroxymethylpterin-pyrophosphokinase</fullName>
    </alternativeName>
</protein>
<dbReference type="Gene3D" id="3.30.70.560">
    <property type="entry name" value="7,8-Dihydro-6-hydroxymethylpterin-pyrophosphokinase HPPK"/>
    <property type="match status" value="1"/>
</dbReference>
<gene>
    <name evidence="14" type="primary">folK</name>
    <name evidence="14" type="ORF">TRM7557_02145</name>
</gene>
<comment type="pathway">
    <text evidence="1">Cofactor biosynthesis; tetrahydrofolate biosynthesis; 2-amino-4-hydroxy-6-hydroxymethyl-7,8-dihydropteridine diphosphate from 7,8-dihydroneopterin triphosphate: step 4/4.</text>
</comment>
<reference evidence="14 15" key="1">
    <citation type="submission" date="2015-09" db="EMBL/GenBank/DDBJ databases">
        <authorList>
            <consortium name="Swine Surveillance"/>
        </authorList>
    </citation>
    <scope>NUCLEOTIDE SEQUENCE [LARGE SCALE GENOMIC DNA]</scope>
    <source>
        <strain evidence="14 15">CECT 7557</strain>
    </source>
</reference>
<keyword evidence="15" id="KW-1185">Reference proteome</keyword>
<dbReference type="PANTHER" id="PTHR43071">
    <property type="entry name" value="2-AMINO-4-HYDROXY-6-HYDROXYMETHYLDIHYDROPTERIDINE PYROPHOSPHOKINASE"/>
    <property type="match status" value="1"/>
</dbReference>
<dbReference type="STRING" id="928856.SAMN04488049_11040"/>
<dbReference type="Pfam" id="PF01288">
    <property type="entry name" value="HPPK"/>
    <property type="match status" value="1"/>
</dbReference>
<dbReference type="InterPro" id="IPR035907">
    <property type="entry name" value="Hppk_sf"/>
</dbReference>
<keyword evidence="9" id="KW-0289">Folate biosynthesis</keyword>
<dbReference type="GO" id="GO:0046654">
    <property type="term" value="P:tetrahydrofolate biosynthetic process"/>
    <property type="evidence" value="ECO:0007669"/>
    <property type="project" value="UniProtKB-UniPathway"/>
</dbReference>
<keyword evidence="7 14" id="KW-0418">Kinase</keyword>
<dbReference type="EC" id="2.7.6.3" evidence="3"/>
<dbReference type="AlphaFoldDB" id="A0A0N7LZY9"/>
<evidence type="ECO:0000313" key="14">
    <source>
        <dbReference type="EMBL" id="CUH78993.1"/>
    </source>
</evidence>
<dbReference type="GO" id="GO:0016301">
    <property type="term" value="F:kinase activity"/>
    <property type="evidence" value="ECO:0007669"/>
    <property type="project" value="UniProtKB-KW"/>
</dbReference>
<feature type="domain" description="7,8-dihydro-6-hydroxymethylpterin-pyrophosphokinase" evidence="13">
    <location>
        <begin position="10"/>
        <end position="164"/>
    </location>
</feature>
<comment type="similarity">
    <text evidence="2">Belongs to the HPPK family.</text>
</comment>
<proteinExistence type="inferred from homology"/>
<dbReference type="NCBIfam" id="TIGR01498">
    <property type="entry name" value="folK"/>
    <property type="match status" value="1"/>
</dbReference>
<dbReference type="PANTHER" id="PTHR43071:SF1">
    <property type="entry name" value="2-AMINO-4-HYDROXY-6-HYDROXYMETHYLDIHYDROPTERIDINE PYROPHOSPHOKINASE"/>
    <property type="match status" value="1"/>
</dbReference>
<dbReference type="GO" id="GO:0005524">
    <property type="term" value="F:ATP binding"/>
    <property type="evidence" value="ECO:0007669"/>
    <property type="project" value="UniProtKB-KW"/>
</dbReference>
<dbReference type="EMBL" id="CYSD01000033">
    <property type="protein sequence ID" value="CUH78993.1"/>
    <property type="molecule type" value="Genomic_DNA"/>
</dbReference>
<keyword evidence="8" id="KW-0067">ATP-binding</keyword>
<comment type="function">
    <text evidence="10">Catalyzes the transfer of pyrophosphate from adenosine triphosphate (ATP) to 6-hydroxymethyl-7,8-dihydropterin, an enzymatic step in folate biosynthesis pathway.</text>
</comment>
<evidence type="ECO:0000256" key="9">
    <source>
        <dbReference type="ARBA" id="ARBA00022909"/>
    </source>
</evidence>
<evidence type="ECO:0000256" key="5">
    <source>
        <dbReference type="ARBA" id="ARBA00022679"/>
    </source>
</evidence>
<evidence type="ECO:0000256" key="6">
    <source>
        <dbReference type="ARBA" id="ARBA00022741"/>
    </source>
</evidence>
<dbReference type="InterPro" id="IPR000550">
    <property type="entry name" value="Hppk"/>
</dbReference>
<evidence type="ECO:0000259" key="13">
    <source>
        <dbReference type="Pfam" id="PF01288"/>
    </source>
</evidence>
<dbReference type="GO" id="GO:0046656">
    <property type="term" value="P:folic acid biosynthetic process"/>
    <property type="evidence" value="ECO:0007669"/>
    <property type="project" value="UniProtKB-KW"/>
</dbReference>
<evidence type="ECO:0000256" key="2">
    <source>
        <dbReference type="ARBA" id="ARBA00005810"/>
    </source>
</evidence>
<evidence type="ECO:0000256" key="12">
    <source>
        <dbReference type="ARBA" id="ARBA00033413"/>
    </source>
</evidence>
<evidence type="ECO:0000256" key="11">
    <source>
        <dbReference type="ARBA" id="ARBA00029766"/>
    </source>
</evidence>
<evidence type="ECO:0000256" key="1">
    <source>
        <dbReference type="ARBA" id="ARBA00005051"/>
    </source>
</evidence>
<dbReference type="CDD" id="cd00483">
    <property type="entry name" value="HPPK"/>
    <property type="match status" value="1"/>
</dbReference>
<evidence type="ECO:0000256" key="4">
    <source>
        <dbReference type="ARBA" id="ARBA00016218"/>
    </source>
</evidence>
<evidence type="ECO:0000313" key="15">
    <source>
        <dbReference type="Proteomes" id="UP000052022"/>
    </source>
</evidence>